<feature type="transmembrane region" description="Helical" evidence="1">
    <location>
        <begin position="40"/>
        <end position="59"/>
    </location>
</feature>
<keyword evidence="1" id="KW-0472">Membrane</keyword>
<reference evidence="2 3" key="1">
    <citation type="submission" date="2019-02" db="EMBL/GenBank/DDBJ databases">
        <title>Complete Genome Sequence of Desulfovibrio desulfuricans IC1, a Sulfonate Utilizing Anaerobe.</title>
        <authorList>
            <person name="Day L.A."/>
            <person name="De Leon K.B."/>
            <person name="Wall J.D."/>
        </authorList>
    </citation>
    <scope>NUCLEOTIDE SEQUENCE [LARGE SCALE GENOMIC DNA]</scope>
    <source>
        <strain evidence="2 3">IC1</strain>
    </source>
</reference>
<feature type="transmembrane region" description="Helical" evidence="1">
    <location>
        <begin position="140"/>
        <end position="167"/>
    </location>
</feature>
<keyword evidence="1" id="KW-1133">Transmembrane helix</keyword>
<organism evidence="2 3">
    <name type="scientific">Desulfovibrio desulfuricans</name>
    <dbReference type="NCBI Taxonomy" id="876"/>
    <lineage>
        <taxon>Bacteria</taxon>
        <taxon>Pseudomonadati</taxon>
        <taxon>Thermodesulfobacteriota</taxon>
        <taxon>Desulfovibrionia</taxon>
        <taxon>Desulfovibrionales</taxon>
        <taxon>Desulfovibrionaceae</taxon>
        <taxon>Desulfovibrio</taxon>
    </lineage>
</organism>
<name>A0A4P7UHW0_DESDE</name>
<sequence>MTSPTSAEIKAKVVGLVREHWPNIIILIFTWFGGLVDDDYMGHVVQAVGAAGAIALLSIFNLQKNIWIYISGMALCFIGAAEIIDTQHIAEMMGLGWLSPWSIIVITIAVQGSIASFICLLFLYIFFFRSQISAAMLVKVPICMLFLLAALGPTFMEFWMILALIVFGPR</sequence>
<feature type="transmembrane region" description="Helical" evidence="1">
    <location>
        <begin position="104"/>
        <end position="128"/>
    </location>
</feature>
<evidence type="ECO:0000313" key="2">
    <source>
        <dbReference type="EMBL" id="QCC85916.1"/>
    </source>
</evidence>
<gene>
    <name evidence="2" type="ORF">DDIC_08520</name>
</gene>
<dbReference type="EMBL" id="CP036295">
    <property type="protein sequence ID" value="QCC85916.1"/>
    <property type="molecule type" value="Genomic_DNA"/>
</dbReference>
<proteinExistence type="predicted"/>
<keyword evidence="1" id="KW-0812">Transmembrane</keyword>
<evidence type="ECO:0000256" key="1">
    <source>
        <dbReference type="SAM" id="Phobius"/>
    </source>
</evidence>
<dbReference type="AlphaFoldDB" id="A0A4P7UHW0"/>
<protein>
    <submittedName>
        <fullName evidence="2">Uncharacterized protein</fullName>
    </submittedName>
</protein>
<dbReference type="RefSeq" id="WP_136400044.1">
    <property type="nucleotide sequence ID" value="NZ_CP036295.1"/>
</dbReference>
<feature type="transmembrane region" description="Helical" evidence="1">
    <location>
        <begin position="66"/>
        <end position="84"/>
    </location>
</feature>
<dbReference type="Proteomes" id="UP000297065">
    <property type="component" value="Chromosome"/>
</dbReference>
<evidence type="ECO:0000313" key="3">
    <source>
        <dbReference type="Proteomes" id="UP000297065"/>
    </source>
</evidence>
<accession>A0A4P7UHW0</accession>